<reference evidence="4" key="1">
    <citation type="submission" date="2012-12" db="EMBL/GenBank/DDBJ databases">
        <authorList>
            <person name="Hellsten U."/>
            <person name="Grimwood J."/>
            <person name="Chapman J.A."/>
            <person name="Shapiro H."/>
            <person name="Aerts A."/>
            <person name="Otillar R.P."/>
            <person name="Terry A.Y."/>
            <person name="Boore J.L."/>
            <person name="Simakov O."/>
            <person name="Marletaz F."/>
            <person name="Cho S.-J."/>
            <person name="Edsinger-Gonzales E."/>
            <person name="Havlak P."/>
            <person name="Kuo D.-H."/>
            <person name="Larsson T."/>
            <person name="Lv J."/>
            <person name="Arendt D."/>
            <person name="Savage R."/>
            <person name="Osoegawa K."/>
            <person name="de Jong P."/>
            <person name="Lindberg D.R."/>
            <person name="Seaver E.C."/>
            <person name="Weisblat D.A."/>
            <person name="Putnam N.H."/>
            <person name="Grigoriev I.V."/>
            <person name="Rokhsar D.S."/>
        </authorList>
    </citation>
    <scope>NUCLEOTIDE SEQUENCE</scope>
</reference>
<dbReference type="EnsemblMetazoa" id="HelroT178915">
    <property type="protein sequence ID" value="HelroP178915"/>
    <property type="gene ID" value="HelroG178915"/>
</dbReference>
<keyword evidence="1" id="KW-1133">Transmembrane helix</keyword>
<keyword evidence="1" id="KW-0812">Transmembrane</keyword>
<dbReference type="RefSeq" id="XP_009026022.1">
    <property type="nucleotide sequence ID" value="XM_009027774.1"/>
</dbReference>
<dbReference type="AlphaFoldDB" id="T1FDW2"/>
<dbReference type="EMBL" id="KB097496">
    <property type="protein sequence ID" value="ESN95994.1"/>
    <property type="molecule type" value="Genomic_DNA"/>
</dbReference>
<keyword evidence="4" id="KW-1185">Reference proteome</keyword>
<keyword evidence="1" id="KW-0472">Membrane</keyword>
<accession>T1FDW2</accession>
<dbReference type="EMBL" id="AMQM01006625">
    <property type="status" value="NOT_ANNOTATED_CDS"/>
    <property type="molecule type" value="Genomic_DNA"/>
</dbReference>
<organism evidence="3 4">
    <name type="scientific">Helobdella robusta</name>
    <name type="common">Californian leech</name>
    <dbReference type="NCBI Taxonomy" id="6412"/>
    <lineage>
        <taxon>Eukaryota</taxon>
        <taxon>Metazoa</taxon>
        <taxon>Spiralia</taxon>
        <taxon>Lophotrochozoa</taxon>
        <taxon>Annelida</taxon>
        <taxon>Clitellata</taxon>
        <taxon>Hirudinea</taxon>
        <taxon>Rhynchobdellida</taxon>
        <taxon>Glossiphoniidae</taxon>
        <taxon>Helobdella</taxon>
    </lineage>
</organism>
<dbReference type="InParanoid" id="T1FDW2"/>
<sequence>MKKTRFCLYAGLIWVQQHEQNGVVYPDDGQAQGSRPVFDRVQGISFHVTNNNNTNEATLLKKKMLDEFKAMLPHTDHQHEKHNGYLSLRSIITEAMFFIVTAIIVII</sequence>
<reference evidence="2 4" key="2">
    <citation type="journal article" date="2013" name="Nature">
        <title>Insights into bilaterian evolution from three spiralian genomes.</title>
        <authorList>
            <person name="Simakov O."/>
            <person name="Marletaz F."/>
            <person name="Cho S.J."/>
            <person name="Edsinger-Gonzales E."/>
            <person name="Havlak P."/>
            <person name="Hellsten U."/>
            <person name="Kuo D.H."/>
            <person name="Larsson T."/>
            <person name="Lv J."/>
            <person name="Arendt D."/>
            <person name="Savage R."/>
            <person name="Osoegawa K."/>
            <person name="de Jong P."/>
            <person name="Grimwood J."/>
            <person name="Chapman J.A."/>
            <person name="Shapiro H."/>
            <person name="Aerts A."/>
            <person name="Otillar R.P."/>
            <person name="Terry A.Y."/>
            <person name="Boore J.L."/>
            <person name="Grigoriev I.V."/>
            <person name="Lindberg D.R."/>
            <person name="Seaver E.C."/>
            <person name="Weisblat D.A."/>
            <person name="Putnam N.H."/>
            <person name="Rokhsar D.S."/>
        </authorList>
    </citation>
    <scope>NUCLEOTIDE SEQUENCE</scope>
</reference>
<dbReference type="KEGG" id="hro:HELRODRAFT_178915"/>
<protein>
    <submittedName>
        <fullName evidence="2 3">Uncharacterized protein</fullName>
    </submittedName>
</protein>
<dbReference type="Proteomes" id="UP000015101">
    <property type="component" value="Unassembled WGS sequence"/>
</dbReference>
<feature type="transmembrane region" description="Helical" evidence="1">
    <location>
        <begin position="86"/>
        <end position="106"/>
    </location>
</feature>
<dbReference type="CTD" id="20207011"/>
<evidence type="ECO:0000313" key="4">
    <source>
        <dbReference type="Proteomes" id="UP000015101"/>
    </source>
</evidence>
<dbReference type="HOGENOM" id="CLU_2212780_0_0_1"/>
<name>T1FDW2_HELRO</name>
<dbReference type="GeneID" id="20207011"/>
<gene>
    <name evidence="3" type="primary">20207011</name>
    <name evidence="2" type="ORF">HELRODRAFT_178915</name>
</gene>
<proteinExistence type="predicted"/>
<evidence type="ECO:0000313" key="2">
    <source>
        <dbReference type="EMBL" id="ESN95994.1"/>
    </source>
</evidence>
<evidence type="ECO:0000256" key="1">
    <source>
        <dbReference type="SAM" id="Phobius"/>
    </source>
</evidence>
<reference evidence="3" key="3">
    <citation type="submission" date="2015-06" db="UniProtKB">
        <authorList>
            <consortium name="EnsemblMetazoa"/>
        </authorList>
    </citation>
    <scope>IDENTIFICATION</scope>
</reference>
<evidence type="ECO:0000313" key="3">
    <source>
        <dbReference type="EnsemblMetazoa" id="HelroP178915"/>
    </source>
</evidence>